<name>A0A1G1X8U0_9BACT</name>
<gene>
    <name evidence="4" type="ORF">A3E36_01445</name>
</gene>
<keyword evidence="1" id="KW-0808">Transferase</keyword>
<dbReference type="Pfam" id="PF13439">
    <property type="entry name" value="Glyco_transf_4"/>
    <property type="match status" value="1"/>
</dbReference>
<proteinExistence type="predicted"/>
<evidence type="ECO:0000259" key="3">
    <source>
        <dbReference type="Pfam" id="PF13439"/>
    </source>
</evidence>
<dbReference type="Proteomes" id="UP000177941">
    <property type="component" value="Unassembled WGS sequence"/>
</dbReference>
<dbReference type="EMBL" id="MHHS01000035">
    <property type="protein sequence ID" value="OGY36403.1"/>
    <property type="molecule type" value="Genomic_DNA"/>
</dbReference>
<dbReference type="Gene3D" id="3.40.50.2000">
    <property type="entry name" value="Glycogen Phosphorylase B"/>
    <property type="match status" value="2"/>
</dbReference>
<sequence length="368" mass="41325">MQLSGKRILFLNWKDIHNPSAGGAEVLTDALASHLAEENEVLYITSSFPNAPKIETINGYTVIRAGNIATCMIHAFFTHDKLQRERKFDLIIDQVHGVPFFSLFYTNHPRILTLIHEVAGDLWSTVFPRAFGKHVDAFWLWLYKKQQFITVSQSTKQELMLHRIPESHIHIIPNFCDLQLSTIPEKTSPFTLIVLGRIAPGKRIEHAIEAFRILKKTIPEVHLIIIGKSEKKYDAYNNIIQNLADQSPDITIIRNANDQEKTNWLKQSHILLMPSKKEGYGIAILEAAACGTPAIGYNVAGIRDAIIDGETGLLAKEELPEQLAKASLMLLQNSSQYAAMKSAAFLHAQQYTAEHTLLSFEIALAPIL</sequence>
<comment type="caution">
    <text evidence="4">The sequence shown here is derived from an EMBL/GenBank/DDBJ whole genome shotgun (WGS) entry which is preliminary data.</text>
</comment>
<dbReference type="SUPFAM" id="SSF53756">
    <property type="entry name" value="UDP-Glycosyltransferase/glycogen phosphorylase"/>
    <property type="match status" value="1"/>
</dbReference>
<dbReference type="CDD" id="cd03801">
    <property type="entry name" value="GT4_PimA-like"/>
    <property type="match status" value="1"/>
</dbReference>
<feature type="domain" description="Glycosyl transferase family 1" evidence="2">
    <location>
        <begin position="185"/>
        <end position="344"/>
    </location>
</feature>
<dbReference type="InterPro" id="IPR028098">
    <property type="entry name" value="Glyco_trans_4-like_N"/>
</dbReference>
<evidence type="ECO:0000313" key="4">
    <source>
        <dbReference type="EMBL" id="OGY36403.1"/>
    </source>
</evidence>
<dbReference type="AlphaFoldDB" id="A0A1G1X8U0"/>
<accession>A0A1G1X8U0</accession>
<reference evidence="4 5" key="1">
    <citation type="journal article" date="2016" name="Nat. Commun.">
        <title>Thousands of microbial genomes shed light on interconnected biogeochemical processes in an aquifer system.</title>
        <authorList>
            <person name="Anantharaman K."/>
            <person name="Brown C.T."/>
            <person name="Hug L.A."/>
            <person name="Sharon I."/>
            <person name="Castelle C.J."/>
            <person name="Probst A.J."/>
            <person name="Thomas B.C."/>
            <person name="Singh A."/>
            <person name="Wilkins M.J."/>
            <person name="Karaoz U."/>
            <person name="Brodie E.L."/>
            <person name="Williams K.H."/>
            <person name="Hubbard S.S."/>
            <person name="Banfield J.F."/>
        </authorList>
    </citation>
    <scope>NUCLEOTIDE SEQUENCE [LARGE SCALE GENOMIC DNA]</scope>
</reference>
<evidence type="ECO:0008006" key="6">
    <source>
        <dbReference type="Google" id="ProtNLM"/>
    </source>
</evidence>
<dbReference type="PANTHER" id="PTHR46401">
    <property type="entry name" value="GLYCOSYLTRANSFERASE WBBK-RELATED"/>
    <property type="match status" value="1"/>
</dbReference>
<dbReference type="GO" id="GO:0009103">
    <property type="term" value="P:lipopolysaccharide biosynthetic process"/>
    <property type="evidence" value="ECO:0007669"/>
    <property type="project" value="TreeGrafter"/>
</dbReference>
<dbReference type="PANTHER" id="PTHR46401:SF2">
    <property type="entry name" value="GLYCOSYLTRANSFERASE WBBK-RELATED"/>
    <property type="match status" value="1"/>
</dbReference>
<dbReference type="InterPro" id="IPR001296">
    <property type="entry name" value="Glyco_trans_1"/>
</dbReference>
<dbReference type="Pfam" id="PF00534">
    <property type="entry name" value="Glycos_transf_1"/>
    <property type="match status" value="1"/>
</dbReference>
<evidence type="ECO:0000313" key="5">
    <source>
        <dbReference type="Proteomes" id="UP000177941"/>
    </source>
</evidence>
<organism evidence="4 5">
    <name type="scientific">Candidatus Andersenbacteria bacterium RIFCSPHIGHO2_12_FULL_45_11b</name>
    <dbReference type="NCBI Taxonomy" id="1797282"/>
    <lineage>
        <taxon>Bacteria</taxon>
        <taxon>Candidatus Anderseniibacteriota</taxon>
    </lineage>
</organism>
<evidence type="ECO:0000256" key="1">
    <source>
        <dbReference type="ARBA" id="ARBA00022679"/>
    </source>
</evidence>
<dbReference type="GO" id="GO:0016757">
    <property type="term" value="F:glycosyltransferase activity"/>
    <property type="evidence" value="ECO:0007669"/>
    <property type="project" value="InterPro"/>
</dbReference>
<protein>
    <recommendedName>
        <fullName evidence="6">Glycosyl transferase family 1 domain-containing protein</fullName>
    </recommendedName>
</protein>
<evidence type="ECO:0000259" key="2">
    <source>
        <dbReference type="Pfam" id="PF00534"/>
    </source>
</evidence>
<feature type="domain" description="Glycosyltransferase subfamily 4-like N-terminal" evidence="3">
    <location>
        <begin position="22"/>
        <end position="179"/>
    </location>
</feature>